<dbReference type="InterPro" id="IPR035980">
    <property type="entry name" value="Ribosomal_bS6_sf"/>
</dbReference>
<accession>A0A6J7ECK8</accession>
<dbReference type="GO" id="GO:0005737">
    <property type="term" value="C:cytoplasm"/>
    <property type="evidence" value="ECO:0007669"/>
    <property type="project" value="UniProtKB-ARBA"/>
</dbReference>
<sequence>MPNETYDLMLIVSAEAEDSRKAEIASEAEALITKGGGTISDRTAWGDRTLAFEIEHESLGVYSLIRFEAPGEVIKPMSRQLNITEGLLRHRVMKAVPGAPVSVAASPAALAPPKESPGQSAPTPPAPSPAPAAEDAAPAEAEAAAAPAAAEPVAVEVPVTAEPVVEEAPAVEEAPVAEAPDAPAEDA</sequence>
<dbReference type="CDD" id="cd00473">
    <property type="entry name" value="bS6"/>
    <property type="match status" value="1"/>
</dbReference>
<feature type="region of interest" description="Disordered" evidence="2">
    <location>
        <begin position="107"/>
        <end position="187"/>
    </location>
</feature>
<dbReference type="Pfam" id="PF01250">
    <property type="entry name" value="Ribosomal_S6"/>
    <property type="match status" value="1"/>
</dbReference>
<reference evidence="3" key="1">
    <citation type="submission" date="2020-05" db="EMBL/GenBank/DDBJ databases">
        <authorList>
            <person name="Chiriac C."/>
            <person name="Salcher M."/>
            <person name="Ghai R."/>
            <person name="Kavagutti S V."/>
        </authorList>
    </citation>
    <scope>NUCLEOTIDE SEQUENCE</scope>
</reference>
<dbReference type="InterPro" id="IPR020814">
    <property type="entry name" value="Ribosomal_S6_plastid/chlpt"/>
</dbReference>
<dbReference type="HAMAP" id="MF_00360">
    <property type="entry name" value="Ribosomal_bS6"/>
    <property type="match status" value="1"/>
</dbReference>
<dbReference type="Gene3D" id="3.30.70.60">
    <property type="match status" value="1"/>
</dbReference>
<feature type="compositionally biased region" description="Low complexity" evidence="2">
    <location>
        <begin position="131"/>
        <end position="187"/>
    </location>
</feature>
<dbReference type="GO" id="GO:0005840">
    <property type="term" value="C:ribosome"/>
    <property type="evidence" value="ECO:0007669"/>
    <property type="project" value="InterPro"/>
</dbReference>
<dbReference type="GO" id="GO:0070181">
    <property type="term" value="F:small ribosomal subunit rRNA binding"/>
    <property type="evidence" value="ECO:0007669"/>
    <property type="project" value="TreeGrafter"/>
</dbReference>
<protein>
    <submittedName>
        <fullName evidence="3">Unannotated protein</fullName>
    </submittedName>
</protein>
<dbReference type="NCBIfam" id="TIGR00166">
    <property type="entry name" value="S6"/>
    <property type="match status" value="1"/>
</dbReference>
<evidence type="ECO:0000256" key="1">
    <source>
        <dbReference type="ARBA" id="ARBA00009512"/>
    </source>
</evidence>
<dbReference type="GO" id="GO:0003735">
    <property type="term" value="F:structural constituent of ribosome"/>
    <property type="evidence" value="ECO:0007669"/>
    <property type="project" value="InterPro"/>
</dbReference>
<name>A0A6J7ECK8_9ZZZZ</name>
<dbReference type="PANTHER" id="PTHR21011:SF1">
    <property type="entry name" value="SMALL RIBOSOMAL SUBUNIT PROTEIN BS6M"/>
    <property type="match status" value="1"/>
</dbReference>
<comment type="similarity">
    <text evidence="1">Belongs to the bacterial ribosomal protein bS6 family.</text>
</comment>
<dbReference type="GO" id="GO:0006412">
    <property type="term" value="P:translation"/>
    <property type="evidence" value="ECO:0007669"/>
    <property type="project" value="InterPro"/>
</dbReference>
<feature type="compositionally biased region" description="Low complexity" evidence="2">
    <location>
        <begin position="107"/>
        <end position="121"/>
    </location>
</feature>
<dbReference type="InterPro" id="IPR000529">
    <property type="entry name" value="Ribosomal_bS6"/>
</dbReference>
<dbReference type="SUPFAM" id="SSF54995">
    <property type="entry name" value="Ribosomal protein S6"/>
    <property type="match status" value="1"/>
</dbReference>
<organism evidence="3">
    <name type="scientific">freshwater metagenome</name>
    <dbReference type="NCBI Taxonomy" id="449393"/>
    <lineage>
        <taxon>unclassified sequences</taxon>
        <taxon>metagenomes</taxon>
        <taxon>ecological metagenomes</taxon>
    </lineage>
</organism>
<dbReference type="AlphaFoldDB" id="A0A6J7ECK8"/>
<proteinExistence type="inferred from homology"/>
<dbReference type="EMBL" id="CAFBLU010000019">
    <property type="protein sequence ID" value="CAB4878259.1"/>
    <property type="molecule type" value="Genomic_DNA"/>
</dbReference>
<evidence type="ECO:0000313" key="3">
    <source>
        <dbReference type="EMBL" id="CAB4878259.1"/>
    </source>
</evidence>
<gene>
    <name evidence="3" type="ORF">UFOPK3444_01160</name>
</gene>
<dbReference type="PANTHER" id="PTHR21011">
    <property type="entry name" value="MITOCHONDRIAL 28S RIBOSOMAL PROTEIN S6"/>
    <property type="match status" value="1"/>
</dbReference>
<evidence type="ECO:0000256" key="2">
    <source>
        <dbReference type="SAM" id="MobiDB-lite"/>
    </source>
</evidence>
<dbReference type="InterPro" id="IPR014717">
    <property type="entry name" value="Transl_elong_EF1B/ribsomal_bS6"/>
</dbReference>